<evidence type="ECO:0000313" key="5">
    <source>
        <dbReference type="Proteomes" id="UP000078200"/>
    </source>
</evidence>
<keyword evidence="2" id="KW-0067">ATP-binding</keyword>
<evidence type="ECO:0000256" key="1">
    <source>
        <dbReference type="ARBA" id="ARBA00022741"/>
    </source>
</evidence>
<dbReference type="GO" id="GO:0005524">
    <property type="term" value="F:ATP binding"/>
    <property type="evidence" value="ECO:0007669"/>
    <property type="project" value="UniProtKB-KW"/>
</dbReference>
<dbReference type="InterPro" id="IPR012340">
    <property type="entry name" value="NA-bd_OB-fold"/>
</dbReference>
<dbReference type="STRING" id="7395.A0A1A9UCP8"/>
<dbReference type="InterPro" id="IPR032501">
    <property type="entry name" value="Prot_ATP_ID_OB_2nd"/>
</dbReference>
<reference evidence="4" key="1">
    <citation type="submission" date="2020-05" db="UniProtKB">
        <authorList>
            <consortium name="EnsemblMetazoa"/>
        </authorList>
    </citation>
    <scope>IDENTIFICATION</scope>
    <source>
        <strain evidence="4">TTRI</strain>
    </source>
</reference>
<dbReference type="EnsemblMetazoa" id="GAUT000111-RA">
    <property type="protein sequence ID" value="GAUT000111-PA"/>
    <property type="gene ID" value="GAUT000111"/>
</dbReference>
<accession>A0A1A9UCP8</accession>
<dbReference type="VEuPathDB" id="VectorBase:GAUT000111"/>
<dbReference type="Pfam" id="PF16450">
    <property type="entry name" value="Prot_ATP_ID_OB_C"/>
    <property type="match status" value="1"/>
</dbReference>
<dbReference type="Gene3D" id="2.40.50.140">
    <property type="entry name" value="Nucleic acid-binding proteins"/>
    <property type="match status" value="1"/>
</dbReference>
<feature type="domain" description="Proteasomal ATPase second OB" evidence="3">
    <location>
        <begin position="122"/>
        <end position="184"/>
    </location>
</feature>
<proteinExistence type="predicted"/>
<keyword evidence="5" id="KW-1185">Reference proteome</keyword>
<dbReference type="InterPro" id="IPR050221">
    <property type="entry name" value="26S_Proteasome_ATPase"/>
</dbReference>
<dbReference type="AlphaFoldDB" id="A0A1A9UCP8"/>
<evidence type="ECO:0000313" key="4">
    <source>
        <dbReference type="EnsemblMetazoa" id="GAUT000111-PA"/>
    </source>
</evidence>
<evidence type="ECO:0000256" key="2">
    <source>
        <dbReference type="ARBA" id="ARBA00022840"/>
    </source>
</evidence>
<keyword evidence="1" id="KW-0547">Nucleotide-binding</keyword>
<protein>
    <recommendedName>
        <fullName evidence="3">Proteasomal ATPase second OB domain-containing protein</fullName>
    </recommendedName>
</protein>
<evidence type="ECO:0000259" key="3">
    <source>
        <dbReference type="Pfam" id="PF16450"/>
    </source>
</evidence>
<name>A0A1A9UCP8_GLOAU</name>
<organism evidence="4 5">
    <name type="scientific">Glossina austeni</name>
    <name type="common">Savannah tsetse fly</name>
    <dbReference type="NCBI Taxonomy" id="7395"/>
    <lineage>
        <taxon>Eukaryota</taxon>
        <taxon>Metazoa</taxon>
        <taxon>Ecdysozoa</taxon>
        <taxon>Arthropoda</taxon>
        <taxon>Hexapoda</taxon>
        <taxon>Insecta</taxon>
        <taxon>Pterygota</taxon>
        <taxon>Neoptera</taxon>
        <taxon>Endopterygota</taxon>
        <taxon>Diptera</taxon>
        <taxon>Brachycera</taxon>
        <taxon>Muscomorpha</taxon>
        <taxon>Hippoboscoidea</taxon>
        <taxon>Glossinidae</taxon>
        <taxon>Glossina</taxon>
    </lineage>
</organism>
<dbReference type="PANTHER" id="PTHR23073">
    <property type="entry name" value="26S PROTEASOME REGULATORY SUBUNIT"/>
    <property type="match status" value="1"/>
</dbReference>
<dbReference type="Proteomes" id="UP000078200">
    <property type="component" value="Unassembled WGS sequence"/>
</dbReference>
<sequence>MSAAMNETDYEETLLQKLLEHVHLGNKKPSAFSREIRQLFYGKVSDDLLKLVWFQGLPTTKEVVRMSTDGIVSSTRLMDSEIKIMKSEVMRISHEIQAQNEKIRDNAEKIKVNKTLPYLVSNVVQRLDMEAPEDEDDGAVLKANTSTHRAYFLPVIGLVDAEKLKPGDLVGVNKDSYLILETLPAEYDARVKAMGVDERPTEQYSDIGGLDKQIQELIEVNSSIPDRTKLLNELIKRKKRRQDLIS</sequence>